<protein>
    <submittedName>
        <fullName evidence="2">Uncharacterized protein</fullName>
    </submittedName>
</protein>
<gene>
    <name evidence="2" type="ORF">MN116_001812</name>
</gene>
<feature type="compositionally biased region" description="Basic and acidic residues" evidence="1">
    <location>
        <begin position="96"/>
        <end position="130"/>
    </location>
</feature>
<comment type="caution">
    <text evidence="2">The sequence shown here is derived from an EMBL/GenBank/DDBJ whole genome shotgun (WGS) entry which is preliminary data.</text>
</comment>
<dbReference type="AlphaFoldDB" id="A0AAE1ZK07"/>
<sequence>MDDIPIYKKDNSKSDIYSCTNPSLNPNEFIKSGDTIDFTRDHSQLPSERSFLCRSRKLLPNRKLSRRPSRSALKVKKYDNRQNFKEGLSDIIVSSKKNEPLEKEKTKNSFKDSISDEKNSPFKFIHNTDKEVDDSEDGNKDCLEEELDNHSNENDFDNKDSGSGKTYLSGVRLQTNYAI</sequence>
<accession>A0AAE1ZK07</accession>
<feature type="compositionally biased region" description="Basic and acidic residues" evidence="1">
    <location>
        <begin position="137"/>
        <end position="162"/>
    </location>
</feature>
<dbReference type="EMBL" id="JALJAT010000001">
    <property type="protein sequence ID" value="KAK4474682.1"/>
    <property type="molecule type" value="Genomic_DNA"/>
</dbReference>
<organism evidence="2 3">
    <name type="scientific">Schistosoma mekongi</name>
    <name type="common">Parasitic worm</name>
    <dbReference type="NCBI Taxonomy" id="38744"/>
    <lineage>
        <taxon>Eukaryota</taxon>
        <taxon>Metazoa</taxon>
        <taxon>Spiralia</taxon>
        <taxon>Lophotrochozoa</taxon>
        <taxon>Platyhelminthes</taxon>
        <taxon>Trematoda</taxon>
        <taxon>Digenea</taxon>
        <taxon>Strigeidida</taxon>
        <taxon>Schistosomatoidea</taxon>
        <taxon>Schistosomatidae</taxon>
        <taxon>Schistosoma</taxon>
    </lineage>
</organism>
<proteinExistence type="predicted"/>
<name>A0AAE1ZK07_SCHME</name>
<dbReference type="Proteomes" id="UP001292079">
    <property type="component" value="Unassembled WGS sequence"/>
</dbReference>
<reference evidence="2" key="2">
    <citation type="journal article" date="2023" name="Infect Dis Poverty">
        <title>Chromosome-scale genome of the human blood fluke Schistosoma mekongi and its implications for public health.</title>
        <authorList>
            <person name="Zhou M."/>
            <person name="Xu L."/>
            <person name="Xu D."/>
            <person name="Chen W."/>
            <person name="Khan J."/>
            <person name="Hu Y."/>
            <person name="Huang H."/>
            <person name="Wei H."/>
            <person name="Zhang Y."/>
            <person name="Chusongsang P."/>
            <person name="Tanasarnprasert K."/>
            <person name="Hu X."/>
            <person name="Limpanont Y."/>
            <person name="Lv Z."/>
        </authorList>
    </citation>
    <scope>NUCLEOTIDE SEQUENCE</scope>
    <source>
        <strain evidence="2">LV_2022a</strain>
    </source>
</reference>
<evidence type="ECO:0000256" key="1">
    <source>
        <dbReference type="SAM" id="MobiDB-lite"/>
    </source>
</evidence>
<keyword evidence="3" id="KW-1185">Reference proteome</keyword>
<reference evidence="2" key="1">
    <citation type="submission" date="2022-04" db="EMBL/GenBank/DDBJ databases">
        <authorList>
            <person name="Xu L."/>
            <person name="Lv Z."/>
        </authorList>
    </citation>
    <scope>NUCLEOTIDE SEQUENCE</scope>
    <source>
        <strain evidence="2">LV_2022a</strain>
    </source>
</reference>
<evidence type="ECO:0000313" key="3">
    <source>
        <dbReference type="Proteomes" id="UP001292079"/>
    </source>
</evidence>
<evidence type="ECO:0000313" key="2">
    <source>
        <dbReference type="EMBL" id="KAK4474682.1"/>
    </source>
</evidence>
<feature type="region of interest" description="Disordered" evidence="1">
    <location>
        <begin position="95"/>
        <end position="168"/>
    </location>
</feature>